<dbReference type="Gene3D" id="1.25.10.10">
    <property type="entry name" value="Leucine-rich Repeat Variant"/>
    <property type="match status" value="1"/>
</dbReference>
<dbReference type="Proteomes" id="UP000632740">
    <property type="component" value="Unassembled WGS sequence"/>
</dbReference>
<keyword evidence="2" id="KW-1185">Reference proteome</keyword>
<evidence type="ECO:0000313" key="1">
    <source>
        <dbReference type="EMBL" id="GIG23692.1"/>
    </source>
</evidence>
<sequence length="151" mass="15777">MSVSMEQVLGYLDAEEPNYVAAARTLGADALPHLESLIRGDDLARATKAASLAGVIRTPESAQVLAIAAGHDDATVRVAAAAATNHLDPSDASPVLSVLLDDADAGVRKLALRSVSPGADADVREKVRVMANSDPNDRLRELSTEILRQLG</sequence>
<evidence type="ECO:0000313" key="2">
    <source>
        <dbReference type="Proteomes" id="UP000632740"/>
    </source>
</evidence>
<dbReference type="RefSeq" id="WP_203758688.1">
    <property type="nucleotide sequence ID" value="NZ_BONK01000022.1"/>
</dbReference>
<evidence type="ECO:0008006" key="3">
    <source>
        <dbReference type="Google" id="ProtNLM"/>
    </source>
</evidence>
<name>A0A919U4Q8_9CELL</name>
<reference evidence="1" key="1">
    <citation type="submission" date="2021-01" db="EMBL/GenBank/DDBJ databases">
        <title>Whole genome shotgun sequence of Cellulomonas chitinilytica NBRC 110799.</title>
        <authorList>
            <person name="Komaki H."/>
            <person name="Tamura T."/>
        </authorList>
    </citation>
    <scope>NUCLEOTIDE SEQUENCE</scope>
    <source>
        <strain evidence="1">NBRC 110799</strain>
    </source>
</reference>
<proteinExistence type="predicted"/>
<dbReference type="AlphaFoldDB" id="A0A919U4Q8"/>
<comment type="caution">
    <text evidence="1">The sequence shown here is derived from an EMBL/GenBank/DDBJ whole genome shotgun (WGS) entry which is preliminary data.</text>
</comment>
<organism evidence="1 2">
    <name type="scientific">Cellulomonas chitinilytica</name>
    <dbReference type="NCBI Taxonomy" id="398759"/>
    <lineage>
        <taxon>Bacteria</taxon>
        <taxon>Bacillati</taxon>
        <taxon>Actinomycetota</taxon>
        <taxon>Actinomycetes</taxon>
        <taxon>Micrococcales</taxon>
        <taxon>Cellulomonadaceae</taxon>
        <taxon>Cellulomonas</taxon>
    </lineage>
</organism>
<dbReference type="InterPro" id="IPR011989">
    <property type="entry name" value="ARM-like"/>
</dbReference>
<dbReference type="EMBL" id="BONK01000022">
    <property type="protein sequence ID" value="GIG23692.1"/>
    <property type="molecule type" value="Genomic_DNA"/>
</dbReference>
<dbReference type="InterPro" id="IPR016024">
    <property type="entry name" value="ARM-type_fold"/>
</dbReference>
<dbReference type="SUPFAM" id="SSF48371">
    <property type="entry name" value="ARM repeat"/>
    <property type="match status" value="1"/>
</dbReference>
<gene>
    <name evidence="1" type="ORF">Cch01nite_44160</name>
</gene>
<protein>
    <recommendedName>
        <fullName evidence="3">HEAT repeat domain-containing protein</fullName>
    </recommendedName>
</protein>
<accession>A0A919U4Q8</accession>